<dbReference type="RefSeq" id="WP_256398748.1">
    <property type="nucleotide sequence ID" value="NZ_JANHJR010000001.1"/>
</dbReference>
<dbReference type="Pfam" id="PF04367">
    <property type="entry name" value="DUF502"/>
    <property type="match status" value="1"/>
</dbReference>
<keyword evidence="2" id="KW-1133">Transmembrane helix</keyword>
<name>A0ABD6DHG4_9EURY</name>
<sequence length="322" mass="34943">MGSPVDDERADDRFSPLNVLQDAFVAGLAVVVPLLVTLFVLNVLAGYLFTFLDAVVVALGRMGLSQGVSVMVVQTLTIAFVVLLVLAIGFLTRFRYGELAISYVDGFVARIPGFGSIYDSFREMSEVIVQSEERNFRDVKLVEFPQEETYTLGFLTTSTPQPLQEAVGRNDMVTLFLPLAPNPVMGGNLVHVPEHRIVDVDMSVEEGIRTVVTTGVAIGGDPSEPDNLTEAELGQMAAFKQAEDDVGTDAEPEVEPDVLDRETDGEDVQDAEVAPDGDLDLETGGRRQAGAREEHELGGEATTTEDEEDRQTEADMTDEDTP</sequence>
<feature type="transmembrane region" description="Helical" evidence="2">
    <location>
        <begin position="69"/>
        <end position="91"/>
    </location>
</feature>
<reference evidence="3 4" key="1">
    <citation type="journal article" date="2019" name="Int. J. Syst. Evol. Microbiol.">
        <title>The Global Catalogue of Microorganisms (GCM) 10K type strain sequencing project: providing services to taxonomists for standard genome sequencing and annotation.</title>
        <authorList>
            <consortium name="The Broad Institute Genomics Platform"/>
            <consortium name="The Broad Institute Genome Sequencing Center for Infectious Disease"/>
            <person name="Wu L."/>
            <person name="Ma J."/>
        </authorList>
    </citation>
    <scope>NUCLEOTIDE SEQUENCE [LARGE SCALE GENOMIC DNA]</scope>
    <source>
        <strain evidence="3 4">CGMCC 1.10390</strain>
    </source>
</reference>
<keyword evidence="2" id="KW-0812">Transmembrane</keyword>
<accession>A0ABD6DHG4</accession>
<dbReference type="PANTHER" id="PTHR31876:SF26">
    <property type="entry name" value="PROTEIN LIKE COV 2"/>
    <property type="match status" value="1"/>
</dbReference>
<evidence type="ECO:0000256" key="2">
    <source>
        <dbReference type="SAM" id="Phobius"/>
    </source>
</evidence>
<comment type="caution">
    <text evidence="3">The sequence shown here is derived from an EMBL/GenBank/DDBJ whole genome shotgun (WGS) entry which is preliminary data.</text>
</comment>
<feature type="region of interest" description="Disordered" evidence="1">
    <location>
        <begin position="240"/>
        <end position="322"/>
    </location>
</feature>
<feature type="compositionally biased region" description="Acidic residues" evidence="1">
    <location>
        <begin position="244"/>
        <end position="281"/>
    </location>
</feature>
<dbReference type="Proteomes" id="UP001597034">
    <property type="component" value="Unassembled WGS sequence"/>
</dbReference>
<dbReference type="PANTHER" id="PTHR31876">
    <property type="entry name" value="COV-LIKE PROTEIN 1"/>
    <property type="match status" value="1"/>
</dbReference>
<evidence type="ECO:0000256" key="1">
    <source>
        <dbReference type="SAM" id="MobiDB-lite"/>
    </source>
</evidence>
<organism evidence="3 4">
    <name type="scientific">Haloarchaeobius litoreus</name>
    <dbReference type="NCBI Taxonomy" id="755306"/>
    <lineage>
        <taxon>Archaea</taxon>
        <taxon>Methanobacteriati</taxon>
        <taxon>Methanobacteriota</taxon>
        <taxon>Stenosarchaea group</taxon>
        <taxon>Halobacteria</taxon>
        <taxon>Halobacteriales</taxon>
        <taxon>Halorubellaceae</taxon>
        <taxon>Haloarchaeobius</taxon>
    </lineage>
</organism>
<protein>
    <submittedName>
        <fullName evidence="3">DUF502 domain-containing protein</fullName>
    </submittedName>
</protein>
<keyword evidence="2" id="KW-0472">Membrane</keyword>
<dbReference type="EMBL" id="JBHUDO010000002">
    <property type="protein sequence ID" value="MFD1645735.1"/>
    <property type="molecule type" value="Genomic_DNA"/>
</dbReference>
<dbReference type="InterPro" id="IPR007462">
    <property type="entry name" value="COV1-like"/>
</dbReference>
<keyword evidence="4" id="KW-1185">Reference proteome</keyword>
<proteinExistence type="predicted"/>
<feature type="compositionally biased region" description="Acidic residues" evidence="1">
    <location>
        <begin position="303"/>
        <end position="322"/>
    </location>
</feature>
<evidence type="ECO:0000313" key="4">
    <source>
        <dbReference type="Proteomes" id="UP001597034"/>
    </source>
</evidence>
<dbReference type="AlphaFoldDB" id="A0ABD6DHG4"/>
<evidence type="ECO:0000313" key="3">
    <source>
        <dbReference type="EMBL" id="MFD1645735.1"/>
    </source>
</evidence>
<feature type="transmembrane region" description="Helical" evidence="2">
    <location>
        <begin position="23"/>
        <end position="49"/>
    </location>
</feature>
<gene>
    <name evidence="3" type="ORF">ACFSBL_08580</name>
</gene>